<reference evidence="1" key="2">
    <citation type="submission" date="2021-04" db="EMBL/GenBank/DDBJ databases">
        <authorList>
            <person name="Gilroy R."/>
        </authorList>
    </citation>
    <scope>NUCLEOTIDE SEQUENCE</scope>
    <source>
        <strain evidence="1">CHK185-1770</strain>
    </source>
</reference>
<proteinExistence type="predicted"/>
<protein>
    <submittedName>
        <fullName evidence="1">Uncharacterized protein</fullName>
    </submittedName>
</protein>
<accession>A0A9D2SFV8</accession>
<dbReference type="Proteomes" id="UP000826793">
    <property type="component" value="Unassembled WGS sequence"/>
</dbReference>
<reference evidence="1" key="1">
    <citation type="journal article" date="2021" name="PeerJ">
        <title>Extensive microbial diversity within the chicken gut microbiome revealed by metagenomics and culture.</title>
        <authorList>
            <person name="Gilroy R."/>
            <person name="Ravi A."/>
            <person name="Getino M."/>
            <person name="Pursley I."/>
            <person name="Horton D.L."/>
            <person name="Alikhan N.F."/>
            <person name="Baker D."/>
            <person name="Gharbi K."/>
            <person name="Hall N."/>
            <person name="Watson M."/>
            <person name="Adriaenssens E.M."/>
            <person name="Foster-Nyarko E."/>
            <person name="Jarju S."/>
            <person name="Secka A."/>
            <person name="Antonio M."/>
            <person name="Oren A."/>
            <person name="Chaudhuri R.R."/>
            <person name="La Ragione R."/>
            <person name="Hildebrand F."/>
            <person name="Pallen M.J."/>
        </authorList>
    </citation>
    <scope>NUCLEOTIDE SEQUENCE</scope>
    <source>
        <strain evidence="1">CHK185-1770</strain>
    </source>
</reference>
<comment type="caution">
    <text evidence="1">The sequence shown here is derived from an EMBL/GenBank/DDBJ whole genome shotgun (WGS) entry which is preliminary data.</text>
</comment>
<name>A0A9D2SFV8_9FIRM</name>
<sequence length="344" mass="39008">MKTDLTRVLVESTVRRTLKEMEGSPKRAVRNLVDLGLQFSSGRFQTRLLATAQRMLGNSKSAYYDLVRHVATHVDHEIITGFGVNLGYNSCTKGARLIRETEAQRGFNIPWALHLFINEEKLHAEPEFYPALLQESKSLGIYTYLLFAQGDPEDLFPLLEQEPDCAFVLFVQGEQVTDSFLEKLRHANHVMVSVKAGGKMLQACRRLQAQGRLYAVHDRYTEDNKGRVLSGQWLASVLPAQPVFAFLQRDLSCGPETRQEVYRYVTQVRDGQQYPLVCMEVEEDSLLIDQVISEGECLVGFGGDGSLRTHEGFRKEEKFNIFHHFLEEVLGIASPKTAPRLVRS</sequence>
<organism evidence="1 2">
    <name type="scientific">Candidatus Acutalibacter pullicola</name>
    <dbReference type="NCBI Taxonomy" id="2838417"/>
    <lineage>
        <taxon>Bacteria</taxon>
        <taxon>Bacillati</taxon>
        <taxon>Bacillota</taxon>
        <taxon>Clostridia</taxon>
        <taxon>Eubacteriales</taxon>
        <taxon>Acutalibacteraceae</taxon>
        <taxon>Acutalibacter</taxon>
    </lineage>
</organism>
<dbReference type="EMBL" id="DWXG01000041">
    <property type="protein sequence ID" value="HJB97983.1"/>
    <property type="molecule type" value="Genomic_DNA"/>
</dbReference>
<dbReference type="AlphaFoldDB" id="A0A9D2SFV8"/>
<gene>
    <name evidence="1" type="ORF">H9710_05305</name>
</gene>
<evidence type="ECO:0000313" key="1">
    <source>
        <dbReference type="EMBL" id="HJB97983.1"/>
    </source>
</evidence>
<evidence type="ECO:0000313" key="2">
    <source>
        <dbReference type="Proteomes" id="UP000826793"/>
    </source>
</evidence>